<dbReference type="EMBL" id="QGKW02001940">
    <property type="protein sequence ID" value="KAF2559890.1"/>
    <property type="molecule type" value="Genomic_DNA"/>
</dbReference>
<reference evidence="1" key="1">
    <citation type="submission" date="2019-12" db="EMBL/GenBank/DDBJ databases">
        <title>Genome sequencing and annotation of Brassica cretica.</title>
        <authorList>
            <person name="Studholme D.J."/>
            <person name="Sarris P.F."/>
        </authorList>
    </citation>
    <scope>NUCLEOTIDE SEQUENCE</scope>
    <source>
        <strain evidence="1">PFS-001/15</strain>
        <tissue evidence="1">Leaf</tissue>
    </source>
</reference>
<evidence type="ECO:0000313" key="2">
    <source>
        <dbReference type="Proteomes" id="UP000712281"/>
    </source>
</evidence>
<comment type="caution">
    <text evidence="1">The sequence shown here is derived from an EMBL/GenBank/DDBJ whole genome shotgun (WGS) entry which is preliminary data.</text>
</comment>
<name>A0A8S9HRJ7_BRACR</name>
<organism evidence="1 2">
    <name type="scientific">Brassica cretica</name>
    <name type="common">Mustard</name>
    <dbReference type="NCBI Taxonomy" id="69181"/>
    <lineage>
        <taxon>Eukaryota</taxon>
        <taxon>Viridiplantae</taxon>
        <taxon>Streptophyta</taxon>
        <taxon>Embryophyta</taxon>
        <taxon>Tracheophyta</taxon>
        <taxon>Spermatophyta</taxon>
        <taxon>Magnoliopsida</taxon>
        <taxon>eudicotyledons</taxon>
        <taxon>Gunneridae</taxon>
        <taxon>Pentapetalae</taxon>
        <taxon>rosids</taxon>
        <taxon>malvids</taxon>
        <taxon>Brassicales</taxon>
        <taxon>Brassicaceae</taxon>
        <taxon>Brassiceae</taxon>
        <taxon>Brassica</taxon>
    </lineage>
</organism>
<protein>
    <submittedName>
        <fullName evidence="1">Uncharacterized protein</fullName>
    </submittedName>
</protein>
<gene>
    <name evidence="1" type="ORF">F2Q68_00016665</name>
</gene>
<evidence type="ECO:0000313" key="1">
    <source>
        <dbReference type="EMBL" id="KAF2559890.1"/>
    </source>
</evidence>
<accession>A0A8S9HRJ7</accession>
<dbReference type="AlphaFoldDB" id="A0A8S9HRJ7"/>
<dbReference type="Proteomes" id="UP000712281">
    <property type="component" value="Unassembled WGS sequence"/>
</dbReference>
<sequence length="115" mass="12850">MQASPREYYQEVIQNFHKQEEGLPFAHEAQELADTGSCPGILLLHKNTVAELLQQRIPSSEILMSKMESDTGLAVDSNRAIGIELMEQVTERVIWTAMEQATESVTRDSKGNCLS</sequence>
<proteinExistence type="predicted"/>